<name>A0ABU4WET5_9BACT</name>
<evidence type="ECO:0000313" key="3">
    <source>
        <dbReference type="EMBL" id="MDX8414714.1"/>
    </source>
</evidence>
<dbReference type="SUPFAM" id="SSF53448">
    <property type="entry name" value="Nucleotide-diphospho-sugar transferases"/>
    <property type="match status" value="1"/>
</dbReference>
<protein>
    <recommendedName>
        <fullName evidence="5">Mannose-1-phosphate guanylyltransferase</fullName>
    </recommendedName>
</protein>
<evidence type="ECO:0000259" key="1">
    <source>
        <dbReference type="Pfam" id="PF00483"/>
    </source>
</evidence>
<proteinExistence type="predicted"/>
<dbReference type="Gene3D" id="3.90.550.10">
    <property type="entry name" value="Spore Coat Polysaccharide Biosynthesis Protein SpsA, Chain A"/>
    <property type="match status" value="1"/>
</dbReference>
<organism evidence="3 4">
    <name type="scientific">Intestinicryptomonas porci</name>
    <dbReference type="NCBI Taxonomy" id="2926320"/>
    <lineage>
        <taxon>Bacteria</taxon>
        <taxon>Pseudomonadati</taxon>
        <taxon>Verrucomicrobiota</taxon>
        <taxon>Opitutia</taxon>
        <taxon>Opitutales</taxon>
        <taxon>Intestinicryptomonaceae</taxon>
        <taxon>Intestinicryptomonas</taxon>
    </lineage>
</organism>
<dbReference type="SUPFAM" id="SSF159283">
    <property type="entry name" value="Guanosine diphospho-D-mannose pyrophosphorylase/mannose-6-phosphate isomerase linker domain"/>
    <property type="match status" value="1"/>
</dbReference>
<evidence type="ECO:0000313" key="4">
    <source>
        <dbReference type="Proteomes" id="UP001275932"/>
    </source>
</evidence>
<dbReference type="PANTHER" id="PTHR46390">
    <property type="entry name" value="MANNOSE-1-PHOSPHATE GUANYLYLTRANSFERASE"/>
    <property type="match status" value="1"/>
</dbReference>
<dbReference type="InterPro" id="IPR049577">
    <property type="entry name" value="GMPP_N"/>
</dbReference>
<comment type="caution">
    <text evidence="3">The sequence shown here is derived from an EMBL/GenBank/DDBJ whole genome shotgun (WGS) entry which is preliminary data.</text>
</comment>
<dbReference type="InterPro" id="IPR005835">
    <property type="entry name" value="NTP_transferase_dom"/>
</dbReference>
<dbReference type="CDD" id="cd02509">
    <property type="entry name" value="GDP-M1P_Guanylyltransferase"/>
    <property type="match status" value="1"/>
</dbReference>
<dbReference type="Pfam" id="PF22640">
    <property type="entry name" value="ManC_GMP_beta-helix"/>
    <property type="match status" value="1"/>
</dbReference>
<dbReference type="InterPro" id="IPR054566">
    <property type="entry name" value="ManC/GMP-like_b-helix"/>
</dbReference>
<feature type="domain" description="MannoseP isomerase/GMP-like beta-helix" evidence="2">
    <location>
        <begin position="297"/>
        <end position="347"/>
    </location>
</feature>
<gene>
    <name evidence="3" type="ORF">MOX91_00745</name>
</gene>
<keyword evidence="4" id="KW-1185">Reference proteome</keyword>
<dbReference type="EMBL" id="JALBUT010000001">
    <property type="protein sequence ID" value="MDX8414714.1"/>
    <property type="molecule type" value="Genomic_DNA"/>
</dbReference>
<dbReference type="PANTHER" id="PTHR46390:SF1">
    <property type="entry name" value="MANNOSE-1-PHOSPHATE GUANYLYLTRANSFERASE"/>
    <property type="match status" value="1"/>
</dbReference>
<dbReference type="Pfam" id="PF00483">
    <property type="entry name" value="NTP_transferase"/>
    <property type="match status" value="1"/>
</dbReference>
<dbReference type="InterPro" id="IPR029044">
    <property type="entry name" value="Nucleotide-diphossugar_trans"/>
</dbReference>
<feature type="domain" description="Nucleotidyl transferase" evidence="1">
    <location>
        <begin position="5"/>
        <end position="278"/>
    </location>
</feature>
<dbReference type="Proteomes" id="UP001275932">
    <property type="component" value="Unassembled WGS sequence"/>
</dbReference>
<evidence type="ECO:0008006" key="5">
    <source>
        <dbReference type="Google" id="ProtNLM"/>
    </source>
</evidence>
<dbReference type="RefSeq" id="WP_370396164.1">
    <property type="nucleotide sequence ID" value="NZ_JALBUT010000001.1"/>
</dbReference>
<reference evidence="3 4" key="1">
    <citation type="submission" date="2022-03" db="EMBL/GenBank/DDBJ databases">
        <title>Novel taxa within the pig intestine.</title>
        <authorList>
            <person name="Wylensek D."/>
            <person name="Bishof K."/>
            <person name="Afrizal A."/>
            <person name="Clavel T."/>
        </authorList>
    </citation>
    <scope>NUCLEOTIDE SEQUENCE [LARGE SCALE GENOMIC DNA]</scope>
    <source>
        <strain evidence="3 4">CLA-KB-P66</strain>
    </source>
</reference>
<sequence length="353" mass="39339">MKRYAVIMAGGMGERFWPLSRAERPKHLWNITGGDCMLSLTFARVARFIPKSNIMIITNPAQIKGIKKYCPEIPQENIISEPVGRDTTAAVGLAALLVRLRAKGDESSFAVFPSDSAVNDAEGFSETIAKAFEVAEKGERLVTIGINPTFPATGYGYIKRSSEEDGAYKVERFYEKPNEMRAVSYLESGDFYWNSGIFVWLTSSISNALKDNAPKTFGIFEKIGRELENGGDFDKILAEYYPQIEKISIDFSVMEKSQNIWVVPAAFDWDDVGSWAAVERHLKRDGKGNIVNGEFYSCDASDCVVFDTANRVTAIVGLKDIVVIHSDDATLICRKDCTEKVKELVRILPPKLK</sequence>
<accession>A0ABU4WET5</accession>
<dbReference type="InterPro" id="IPR051161">
    <property type="entry name" value="Mannose-6P_isomerase_type2"/>
</dbReference>
<evidence type="ECO:0000259" key="2">
    <source>
        <dbReference type="Pfam" id="PF22640"/>
    </source>
</evidence>